<dbReference type="Proteomes" id="UP001499852">
    <property type="component" value="Unassembled WGS sequence"/>
</dbReference>
<name>A0ABP9PAV8_9BACT</name>
<proteinExistence type="predicted"/>
<comment type="caution">
    <text evidence="1">The sequence shown here is derived from an EMBL/GenBank/DDBJ whole genome shotgun (WGS) entry which is preliminary data.</text>
</comment>
<sequence>MSADGRYRLSLANAEQGPSPWDEKVAAITATFRLESRMPAEADFSSQVPADVFLEKVDLQEAVLLSGEDVAGQKGSKWTDSSALTVTIHTLEVGKEQRQLRKLTLAVTVVKVTEWEPLEFKNIQKADETPLHCGPFEIVVSEVQPQHLLLAAAAFSDHAKEHEAYRQRMPLQFLTHRYAMQAVQISDAAGQRLGLSMGTYTGGGSSGRYAVSPGPLLVFPPKGEAGQTPSSIFSPAKDIRYPVTLSLKLPRKYESEQVIFEFQDVPLPAFNPRG</sequence>
<accession>A0ABP9PAV8</accession>
<protein>
    <submittedName>
        <fullName evidence="1">Uncharacterized protein</fullName>
    </submittedName>
</protein>
<dbReference type="EMBL" id="BAABIA010000006">
    <property type="protein sequence ID" value="GAA5143658.1"/>
    <property type="molecule type" value="Genomic_DNA"/>
</dbReference>
<organism evidence="1 2">
    <name type="scientific">Prosthecobacter algae</name>
    <dbReference type="NCBI Taxonomy" id="1144682"/>
    <lineage>
        <taxon>Bacteria</taxon>
        <taxon>Pseudomonadati</taxon>
        <taxon>Verrucomicrobiota</taxon>
        <taxon>Verrucomicrobiia</taxon>
        <taxon>Verrucomicrobiales</taxon>
        <taxon>Verrucomicrobiaceae</taxon>
        <taxon>Prosthecobacter</taxon>
    </lineage>
</organism>
<gene>
    <name evidence="1" type="ORF">GCM10023213_32000</name>
</gene>
<reference evidence="2" key="1">
    <citation type="journal article" date="2019" name="Int. J. Syst. Evol. Microbiol.">
        <title>The Global Catalogue of Microorganisms (GCM) 10K type strain sequencing project: providing services to taxonomists for standard genome sequencing and annotation.</title>
        <authorList>
            <consortium name="The Broad Institute Genomics Platform"/>
            <consortium name="The Broad Institute Genome Sequencing Center for Infectious Disease"/>
            <person name="Wu L."/>
            <person name="Ma J."/>
        </authorList>
    </citation>
    <scope>NUCLEOTIDE SEQUENCE [LARGE SCALE GENOMIC DNA]</scope>
    <source>
        <strain evidence="2">JCM 18053</strain>
    </source>
</reference>
<evidence type="ECO:0000313" key="1">
    <source>
        <dbReference type="EMBL" id="GAA5143658.1"/>
    </source>
</evidence>
<keyword evidence="2" id="KW-1185">Reference proteome</keyword>
<evidence type="ECO:0000313" key="2">
    <source>
        <dbReference type="Proteomes" id="UP001499852"/>
    </source>
</evidence>